<organism evidence="1 2">
    <name type="scientific">Dendrolimus kikuchii</name>
    <dbReference type="NCBI Taxonomy" id="765133"/>
    <lineage>
        <taxon>Eukaryota</taxon>
        <taxon>Metazoa</taxon>
        <taxon>Ecdysozoa</taxon>
        <taxon>Arthropoda</taxon>
        <taxon>Hexapoda</taxon>
        <taxon>Insecta</taxon>
        <taxon>Pterygota</taxon>
        <taxon>Neoptera</taxon>
        <taxon>Endopterygota</taxon>
        <taxon>Lepidoptera</taxon>
        <taxon>Glossata</taxon>
        <taxon>Ditrysia</taxon>
        <taxon>Bombycoidea</taxon>
        <taxon>Lasiocampidae</taxon>
        <taxon>Dendrolimus</taxon>
    </lineage>
</organism>
<evidence type="ECO:0000313" key="2">
    <source>
        <dbReference type="Proteomes" id="UP000824533"/>
    </source>
</evidence>
<sequence length="413" mass="47544">MIALKLFILIVVIHLSCSVTNEYRTYENYKLFEVHGERSTLEELIDFMTEKYEIPYHQVRDQKATVLISPELTTIFQNLAEFENLSYNVVVNDYSRILDAERNSLVRSKQSFSWTAYYDIDDIYDYLHNTSDANPDWAEEIVAGKSYEGREIRGIRINTPGDVNKPVFFIESGIHAREWITPATTTYFINQLLTSSDPKITALRDQFDWRIFPTVNPDGYHHSFTVDRFWRKTRSRSPNGCYGADPNRNWDYNWLEYGASNQPCNYQTYAGARPFSEIETSSLSSYVSQIENLLAYVAFHSDAQMLLLPYSDSVEHIDNYDDLVTIGKVSLGHGKEVNGEKYEGPATAAEILYKVSGGSMDWVRNALGTPLVYTYELRGRYFHWPANRISEQGEEVTQMMVGLAAEAKNLGYY</sequence>
<name>A0ACC1DAA3_9NEOP</name>
<dbReference type="Proteomes" id="UP000824533">
    <property type="component" value="Linkage Group LG06"/>
</dbReference>
<gene>
    <name evidence="1" type="ORF">K1T71_004130</name>
</gene>
<keyword evidence="2" id="KW-1185">Reference proteome</keyword>
<accession>A0ACC1DAA3</accession>
<comment type="caution">
    <text evidence="1">The sequence shown here is derived from an EMBL/GenBank/DDBJ whole genome shotgun (WGS) entry which is preliminary data.</text>
</comment>
<protein>
    <submittedName>
        <fullName evidence="1">Uncharacterized protein</fullName>
    </submittedName>
</protein>
<reference evidence="1 2" key="1">
    <citation type="journal article" date="2021" name="Front. Genet.">
        <title>Chromosome-Level Genome Assembly Reveals Significant Gene Expansion in the Toll and IMD Signaling Pathways of Dendrolimus kikuchii.</title>
        <authorList>
            <person name="Zhou J."/>
            <person name="Wu P."/>
            <person name="Xiong Z."/>
            <person name="Liu N."/>
            <person name="Zhao N."/>
            <person name="Ji M."/>
            <person name="Qiu Y."/>
            <person name="Yang B."/>
        </authorList>
    </citation>
    <scope>NUCLEOTIDE SEQUENCE [LARGE SCALE GENOMIC DNA]</scope>
    <source>
        <strain evidence="1">Ann1</strain>
    </source>
</reference>
<evidence type="ECO:0000313" key="1">
    <source>
        <dbReference type="EMBL" id="KAJ0180726.1"/>
    </source>
</evidence>
<dbReference type="EMBL" id="CM034392">
    <property type="protein sequence ID" value="KAJ0180726.1"/>
    <property type="molecule type" value="Genomic_DNA"/>
</dbReference>
<proteinExistence type="predicted"/>